<evidence type="ECO:0000313" key="3">
    <source>
        <dbReference type="EMBL" id="TFZ82741.1"/>
    </source>
</evidence>
<organism evidence="3 4">
    <name type="scientific">Candidatus Macondimonas diazotrophica</name>
    <dbReference type="NCBI Taxonomy" id="2305248"/>
    <lineage>
        <taxon>Bacteria</taxon>
        <taxon>Pseudomonadati</taxon>
        <taxon>Pseudomonadota</taxon>
        <taxon>Gammaproteobacteria</taxon>
        <taxon>Chromatiales</taxon>
        <taxon>Ectothiorhodospiraceae</taxon>
        <taxon>Candidatus Macondimonas</taxon>
    </lineage>
</organism>
<protein>
    <submittedName>
        <fullName evidence="3">M23 family metallopeptidase</fullName>
    </submittedName>
</protein>
<feature type="domain" description="Peptidase family M23 N-terminal" evidence="2">
    <location>
        <begin position="14"/>
        <end position="83"/>
    </location>
</feature>
<keyword evidence="4" id="KW-1185">Reference proteome</keyword>
<dbReference type="EMBL" id="SRIO01000007">
    <property type="protein sequence ID" value="TFZ82741.1"/>
    <property type="molecule type" value="Genomic_DNA"/>
</dbReference>
<dbReference type="InterPro" id="IPR011055">
    <property type="entry name" value="Dup_hybrid_motif"/>
</dbReference>
<sequence>MLAPTAWALMPSTPTPGGIAVLTLPPDAQSASYEDYPIWLIHEDDRAVALVGLGLDAKPGPHQLNWQDAEGHVRHLAFTVEDKHYPTQKLTVPPKMVDLDVATLERVRQEQSRIRAALTYYRPTSGDFPWPLAQPAAGPTSSPFGLRRLFNGKPRKPHSGLDIAAAEGTPIQTPAAGIVIDIGDFYFNGKTVFVDHGGGLVSMYCHLSSFAVQKGESLQPGQLLGQVGRTGRATGAHLHWGVALNGNLVDPALFLAAETAAQP</sequence>
<dbReference type="AlphaFoldDB" id="A0A4Z0F9I0"/>
<dbReference type="PANTHER" id="PTHR21666">
    <property type="entry name" value="PEPTIDASE-RELATED"/>
    <property type="match status" value="1"/>
</dbReference>
<accession>A0A4Z0F9I0</accession>
<dbReference type="GO" id="GO:0004222">
    <property type="term" value="F:metalloendopeptidase activity"/>
    <property type="evidence" value="ECO:0007669"/>
    <property type="project" value="TreeGrafter"/>
</dbReference>
<dbReference type="InterPro" id="IPR040487">
    <property type="entry name" value="Peptidase_M23_N"/>
</dbReference>
<dbReference type="InterPro" id="IPR050570">
    <property type="entry name" value="Cell_wall_metabolism_enzyme"/>
</dbReference>
<comment type="caution">
    <text evidence="3">The sequence shown here is derived from an EMBL/GenBank/DDBJ whole genome shotgun (WGS) entry which is preliminary data.</text>
</comment>
<dbReference type="Pfam" id="PF18421">
    <property type="entry name" value="Peptidase_M23_N"/>
    <property type="match status" value="1"/>
</dbReference>
<dbReference type="PANTHER" id="PTHR21666:SF285">
    <property type="entry name" value="M23 FAMILY METALLOPEPTIDASE"/>
    <property type="match status" value="1"/>
</dbReference>
<evidence type="ECO:0000313" key="4">
    <source>
        <dbReference type="Proteomes" id="UP000297890"/>
    </source>
</evidence>
<name>A0A4Z0F9I0_9GAMM</name>
<evidence type="ECO:0000259" key="1">
    <source>
        <dbReference type="Pfam" id="PF01551"/>
    </source>
</evidence>
<dbReference type="OrthoDB" id="9805070at2"/>
<dbReference type="Pfam" id="PF01551">
    <property type="entry name" value="Peptidase_M23"/>
    <property type="match status" value="1"/>
</dbReference>
<dbReference type="Proteomes" id="UP000297890">
    <property type="component" value="Unassembled WGS sequence"/>
</dbReference>
<evidence type="ECO:0000259" key="2">
    <source>
        <dbReference type="Pfam" id="PF18421"/>
    </source>
</evidence>
<dbReference type="SUPFAM" id="SSF51261">
    <property type="entry name" value="Duplicated hybrid motif"/>
    <property type="match status" value="1"/>
</dbReference>
<gene>
    <name evidence="3" type="ORF">E4680_07215</name>
</gene>
<dbReference type="RefSeq" id="WP_135281728.1">
    <property type="nucleotide sequence ID" value="NZ_SRIO01000007.1"/>
</dbReference>
<dbReference type="CDD" id="cd12797">
    <property type="entry name" value="M23_peptidase"/>
    <property type="match status" value="1"/>
</dbReference>
<dbReference type="Gene3D" id="2.70.70.10">
    <property type="entry name" value="Glucose Permease (Domain IIA)"/>
    <property type="match status" value="1"/>
</dbReference>
<proteinExistence type="predicted"/>
<reference evidence="3 4" key="1">
    <citation type="journal article" date="2019" name="ISME J.">
        <title>Candidatus Macondimonas diazotrophica, a novel gammaproteobacterial genus dominating crude-oil-contaminated coastal sediments.</title>
        <authorList>
            <person name="Karthikeyan S."/>
            <person name="Konstantinidis K."/>
        </authorList>
    </citation>
    <scope>NUCLEOTIDE SEQUENCE [LARGE SCALE GENOMIC DNA]</scope>
    <source>
        <strain evidence="3 4">KTK01</strain>
    </source>
</reference>
<dbReference type="Gene3D" id="2.60.40.1590">
    <property type="entry name" value="Peptidoglycan hydrolase domains"/>
    <property type="match status" value="1"/>
</dbReference>
<dbReference type="InterPro" id="IPR016047">
    <property type="entry name" value="M23ase_b-sheet_dom"/>
</dbReference>
<feature type="domain" description="M23ase beta-sheet core" evidence="1">
    <location>
        <begin position="157"/>
        <end position="251"/>
    </location>
</feature>